<dbReference type="Gene3D" id="6.10.140.430">
    <property type="match status" value="1"/>
</dbReference>
<accession>A0A1D8IQY4</accession>
<dbReference type="FunFam" id="1.10.1420.10:FF:000002">
    <property type="entry name" value="DNA mismatch repair protein MutS"/>
    <property type="match status" value="1"/>
</dbReference>
<dbReference type="GO" id="GO:0003684">
    <property type="term" value="F:damaged DNA binding"/>
    <property type="evidence" value="ECO:0007669"/>
    <property type="project" value="UniProtKB-UniRule"/>
</dbReference>
<dbReference type="InterPro" id="IPR016151">
    <property type="entry name" value="DNA_mismatch_repair_MutS_N"/>
</dbReference>
<dbReference type="AlphaFoldDB" id="A0A1D8IQY4"/>
<dbReference type="GO" id="GO:0030983">
    <property type="term" value="F:mismatched DNA binding"/>
    <property type="evidence" value="ECO:0007669"/>
    <property type="project" value="InterPro"/>
</dbReference>
<comment type="similarity">
    <text evidence="1 9 10">Belongs to the DNA mismatch repair MutS family.</text>
</comment>
<evidence type="ECO:0000256" key="5">
    <source>
        <dbReference type="ARBA" id="ARBA00022840"/>
    </source>
</evidence>
<keyword evidence="7 9" id="KW-0234">DNA repair</keyword>
<dbReference type="FunFam" id="3.40.1170.10:FF:000001">
    <property type="entry name" value="DNA mismatch repair protein MutS"/>
    <property type="match status" value="1"/>
</dbReference>
<evidence type="ECO:0000256" key="1">
    <source>
        <dbReference type="ARBA" id="ARBA00006271"/>
    </source>
</evidence>
<feature type="domain" description="DNA mismatch repair proteins mutS family" evidence="11">
    <location>
        <begin position="691"/>
        <end position="707"/>
    </location>
</feature>
<dbReference type="NCBIfam" id="NF003810">
    <property type="entry name" value="PRK05399.1"/>
    <property type="match status" value="1"/>
</dbReference>
<gene>
    <name evidence="9" type="primary">mutS</name>
    <name evidence="12" type="ORF">BI364_13725</name>
</gene>
<dbReference type="SMART" id="SM00533">
    <property type="entry name" value="MUTSd"/>
    <property type="match status" value="1"/>
</dbReference>
<dbReference type="Gene3D" id="3.40.1170.10">
    <property type="entry name" value="DNA repair protein MutS, domain I"/>
    <property type="match status" value="1"/>
</dbReference>
<dbReference type="InterPro" id="IPR007695">
    <property type="entry name" value="DNA_mismatch_repair_MutS-lik_N"/>
</dbReference>
<comment type="function">
    <text evidence="8 9">This protein is involved in the repair of mismatches in DNA. It is possible that it carries out the mismatch recognition step. This protein has a weak ATPase activity.</text>
</comment>
<dbReference type="PANTHER" id="PTHR11361:SF34">
    <property type="entry name" value="DNA MISMATCH REPAIR PROTEIN MSH1, MITOCHONDRIAL"/>
    <property type="match status" value="1"/>
</dbReference>
<dbReference type="PROSITE" id="PS00486">
    <property type="entry name" value="DNA_MISMATCH_REPAIR_2"/>
    <property type="match status" value="1"/>
</dbReference>
<dbReference type="Gene3D" id="1.10.1420.10">
    <property type="match status" value="2"/>
</dbReference>
<dbReference type="SUPFAM" id="SSF48334">
    <property type="entry name" value="DNA repair protein MutS, domain III"/>
    <property type="match status" value="1"/>
</dbReference>
<dbReference type="Pfam" id="PF05188">
    <property type="entry name" value="MutS_II"/>
    <property type="match status" value="1"/>
</dbReference>
<dbReference type="Pfam" id="PF00488">
    <property type="entry name" value="MutS_V"/>
    <property type="match status" value="1"/>
</dbReference>
<evidence type="ECO:0000256" key="3">
    <source>
        <dbReference type="ARBA" id="ARBA00022741"/>
    </source>
</evidence>
<evidence type="ECO:0000256" key="8">
    <source>
        <dbReference type="ARBA" id="ARBA00024647"/>
    </source>
</evidence>
<dbReference type="InterPro" id="IPR036187">
    <property type="entry name" value="DNA_mismatch_repair_MutS_sf"/>
</dbReference>
<dbReference type="HAMAP" id="MF_00096">
    <property type="entry name" value="MutS"/>
    <property type="match status" value="1"/>
</dbReference>
<dbReference type="GO" id="GO:0006298">
    <property type="term" value="P:mismatch repair"/>
    <property type="evidence" value="ECO:0007669"/>
    <property type="project" value="UniProtKB-UniRule"/>
</dbReference>
<keyword evidence="3 9" id="KW-0547">Nucleotide-binding</keyword>
<dbReference type="InterPro" id="IPR007861">
    <property type="entry name" value="DNA_mismatch_repair_MutS_clamp"/>
</dbReference>
<dbReference type="SUPFAM" id="SSF52540">
    <property type="entry name" value="P-loop containing nucleoside triphosphate hydrolases"/>
    <property type="match status" value="1"/>
</dbReference>
<sequence length="865" mass="95272">MSILEDKTATYTHTPMMQQYLRIKAGQPERLLFYRMGDFYELFFDDARKAARLLNLTLTARGQSAGEPIPMAGIPVHAAEQYLARLVRLGESIAICEQVGNPATSKGPVDREVVRIVTPGTVTDDALLNAHQDNLLAAVTRGKSGYGLAALDLSSGRFSICTPENEEALLGELERLHPAELLVPDGLAPPGGERQGVTRYPPWHFEPETAFELLTRQFGTHDLSGFGCDDLPDAIGAAGALLHYAGETQRTALPHITGLVLERRDEAVILDAATRQNLELERNLSGGQEHTLASVLDHTATPMGSRCMRRWINRPLRDTTVLQERYQAIGMLIETATYTGLREQLRGIGDIERIIARIALKSARPRDLTTLRRALDTLPTLRGALSPLDTPLLDRLSTKLDGQPEVTELLHRALIDEPPLLIRDGGVIASAYDSELDELRALSENADQFLVDLEARERERSGIANLKVAYNRVHGYYIEISRGQADKAPIDYTRRQTLKGAERYITPELKNFEDKVLSARERSLAREKLLYDDLLERLEPTLDILRSTASALAELDVLCALAERAYSLDYAAPELIESPVLCIEGGRHPVVEQVLSEPFVPNDLDLTDARRMLVITGPNMGGKSTYMRQTALIVLLAHIGSYVPASRALIGPIDRIFTRIGAADDLASGRSTFMVEMTEAANILNNATPNSLVLMDEIGRGTSTFDGLSLAWACAQHLAETNRSFTLFATHYFELTTLPEECLGVANAHTEAVEHGDNVVFLHQLRPGPASQSYGLQVARLAGVPPAVIRRAKHRLAKLEEQAVAAADTRQQYSLFPPSAPEIDPTGEALVQALNNTDPDTLTPRQALDTLYRLRALMVETQKET</sequence>
<dbReference type="PIRSF" id="PIRSF037677">
    <property type="entry name" value="DNA_mis_repair_Msh6"/>
    <property type="match status" value="1"/>
</dbReference>
<dbReference type="Proteomes" id="UP000095401">
    <property type="component" value="Chromosome"/>
</dbReference>
<evidence type="ECO:0000256" key="7">
    <source>
        <dbReference type="ARBA" id="ARBA00023204"/>
    </source>
</evidence>
<dbReference type="InterPro" id="IPR017261">
    <property type="entry name" value="DNA_mismatch_repair_MutS/MSH"/>
</dbReference>
<feature type="binding site" evidence="9">
    <location>
        <begin position="617"/>
        <end position="624"/>
    </location>
    <ligand>
        <name>ATP</name>
        <dbReference type="ChEBI" id="CHEBI:30616"/>
    </ligand>
</feature>
<evidence type="ECO:0000256" key="4">
    <source>
        <dbReference type="ARBA" id="ARBA00022763"/>
    </source>
</evidence>
<evidence type="ECO:0000313" key="13">
    <source>
        <dbReference type="Proteomes" id="UP000095401"/>
    </source>
</evidence>
<dbReference type="SMART" id="SM00534">
    <property type="entry name" value="MUTSac"/>
    <property type="match status" value="1"/>
</dbReference>
<evidence type="ECO:0000313" key="12">
    <source>
        <dbReference type="EMBL" id="AOU98876.1"/>
    </source>
</evidence>
<dbReference type="PANTHER" id="PTHR11361">
    <property type="entry name" value="DNA MISMATCH REPAIR PROTEIN MUTS FAMILY MEMBER"/>
    <property type="match status" value="1"/>
</dbReference>
<dbReference type="InterPro" id="IPR007696">
    <property type="entry name" value="DNA_mismatch_repair_MutS_core"/>
</dbReference>
<dbReference type="GO" id="GO:0140664">
    <property type="term" value="F:ATP-dependent DNA damage sensor activity"/>
    <property type="evidence" value="ECO:0007669"/>
    <property type="project" value="InterPro"/>
</dbReference>
<dbReference type="InterPro" id="IPR036678">
    <property type="entry name" value="MutS_con_dom_sf"/>
</dbReference>
<dbReference type="Gene3D" id="3.40.50.300">
    <property type="entry name" value="P-loop containing nucleotide triphosphate hydrolases"/>
    <property type="match status" value="1"/>
</dbReference>
<evidence type="ECO:0000256" key="9">
    <source>
        <dbReference type="HAMAP-Rule" id="MF_00096"/>
    </source>
</evidence>
<dbReference type="EMBL" id="CP017415">
    <property type="protein sequence ID" value="AOU98876.1"/>
    <property type="molecule type" value="Genomic_DNA"/>
</dbReference>
<keyword evidence="13" id="KW-1185">Reference proteome</keyword>
<evidence type="ECO:0000259" key="11">
    <source>
        <dbReference type="PROSITE" id="PS00486"/>
    </source>
</evidence>
<reference evidence="13" key="1">
    <citation type="submission" date="2016-09" db="EMBL/GenBank/DDBJ databases">
        <title>Acidihalobacter prosperus F5.</title>
        <authorList>
            <person name="Khaleque H.N."/>
            <person name="Ramsay J.P."/>
            <person name="Kaksonen A.H."/>
            <person name="Boxall N.J."/>
            <person name="Watkin E.L.J."/>
        </authorList>
    </citation>
    <scope>NUCLEOTIDE SEQUENCE [LARGE SCALE GENOMIC DNA]</scope>
    <source>
        <strain evidence="13">F5</strain>
    </source>
</reference>
<dbReference type="InterPro" id="IPR005748">
    <property type="entry name" value="DNA_mismatch_repair_MutS"/>
</dbReference>
<dbReference type="SUPFAM" id="SSF55271">
    <property type="entry name" value="DNA repair protein MutS, domain I"/>
    <property type="match status" value="1"/>
</dbReference>
<evidence type="ECO:0000256" key="2">
    <source>
        <dbReference type="ARBA" id="ARBA00021982"/>
    </source>
</evidence>
<evidence type="ECO:0000256" key="6">
    <source>
        <dbReference type="ARBA" id="ARBA00023125"/>
    </source>
</evidence>
<keyword evidence="6 9" id="KW-0238">DNA-binding</keyword>
<dbReference type="Pfam" id="PF05190">
    <property type="entry name" value="MutS_IV"/>
    <property type="match status" value="1"/>
</dbReference>
<dbReference type="Pfam" id="PF05192">
    <property type="entry name" value="MutS_III"/>
    <property type="match status" value="1"/>
</dbReference>
<dbReference type="GO" id="GO:0005829">
    <property type="term" value="C:cytosol"/>
    <property type="evidence" value="ECO:0007669"/>
    <property type="project" value="TreeGrafter"/>
</dbReference>
<dbReference type="NCBIfam" id="TIGR01070">
    <property type="entry name" value="mutS1"/>
    <property type="match status" value="1"/>
</dbReference>
<organism evidence="12 13">
    <name type="scientific">Acidihalobacter yilgarnensis</name>
    <dbReference type="NCBI Taxonomy" id="2819280"/>
    <lineage>
        <taxon>Bacteria</taxon>
        <taxon>Pseudomonadati</taxon>
        <taxon>Pseudomonadota</taxon>
        <taxon>Gammaproteobacteria</taxon>
        <taxon>Chromatiales</taxon>
        <taxon>Ectothiorhodospiraceae</taxon>
        <taxon>Acidihalobacter</taxon>
    </lineage>
</organism>
<evidence type="ECO:0000256" key="10">
    <source>
        <dbReference type="RuleBase" id="RU003756"/>
    </source>
</evidence>
<dbReference type="KEGG" id="aprs:BI364_13725"/>
<protein>
    <recommendedName>
        <fullName evidence="2 9">DNA mismatch repair protein MutS</fullName>
    </recommendedName>
</protein>
<dbReference type="SUPFAM" id="SSF53150">
    <property type="entry name" value="DNA repair protein MutS, domain II"/>
    <property type="match status" value="1"/>
</dbReference>
<dbReference type="CDD" id="cd03284">
    <property type="entry name" value="ABC_MutS1"/>
    <property type="match status" value="1"/>
</dbReference>
<dbReference type="Gene3D" id="3.30.420.110">
    <property type="entry name" value="MutS, connector domain"/>
    <property type="match status" value="1"/>
</dbReference>
<dbReference type="InterPro" id="IPR007860">
    <property type="entry name" value="DNA_mmatch_repair_MutS_con_dom"/>
</dbReference>
<dbReference type="InterPro" id="IPR045076">
    <property type="entry name" value="MutS"/>
</dbReference>
<dbReference type="InterPro" id="IPR000432">
    <property type="entry name" value="DNA_mismatch_repair_MutS_C"/>
</dbReference>
<proteinExistence type="inferred from homology"/>
<keyword evidence="5 9" id="KW-0067">ATP-binding</keyword>
<dbReference type="FunFam" id="3.40.50.300:FF:000283">
    <property type="entry name" value="DNA mismatch repair protein MutS"/>
    <property type="match status" value="1"/>
</dbReference>
<dbReference type="GO" id="GO:0005524">
    <property type="term" value="F:ATP binding"/>
    <property type="evidence" value="ECO:0007669"/>
    <property type="project" value="UniProtKB-UniRule"/>
</dbReference>
<dbReference type="Pfam" id="PF01624">
    <property type="entry name" value="MutS_I"/>
    <property type="match status" value="1"/>
</dbReference>
<keyword evidence="4 9" id="KW-0227">DNA damage</keyword>
<dbReference type="InterPro" id="IPR027417">
    <property type="entry name" value="P-loop_NTPase"/>
</dbReference>
<name>A0A1D8IQY4_9GAMM</name>